<dbReference type="Gene3D" id="3.30.70.240">
    <property type="match status" value="1"/>
</dbReference>
<dbReference type="Proteomes" id="UP001389717">
    <property type="component" value="Unassembled WGS sequence"/>
</dbReference>
<dbReference type="InterPro" id="IPR035647">
    <property type="entry name" value="EFG_III/V"/>
</dbReference>
<dbReference type="InterPro" id="IPR035654">
    <property type="entry name" value="LepA_IV"/>
</dbReference>
<dbReference type="Gene3D" id="3.30.70.2570">
    <property type="entry name" value="Elongation factor 4, C-terminal domain"/>
    <property type="match status" value="1"/>
</dbReference>
<dbReference type="PROSITE" id="PS00301">
    <property type="entry name" value="G_TR_1"/>
    <property type="match status" value="1"/>
</dbReference>
<dbReference type="InterPro" id="IPR005225">
    <property type="entry name" value="Small_GTP-bd"/>
</dbReference>
<comment type="similarity">
    <text evidence="1 7">Belongs to the TRAFAC class translation factor GTPase superfamily. Classic translation factor GTPase family. LepA subfamily.</text>
</comment>
<evidence type="ECO:0000256" key="6">
    <source>
        <dbReference type="ARBA" id="ARBA00023136"/>
    </source>
</evidence>
<dbReference type="CDD" id="cd03699">
    <property type="entry name" value="EF4_II"/>
    <property type="match status" value="1"/>
</dbReference>
<dbReference type="SMART" id="SM00838">
    <property type="entry name" value="EFG_C"/>
    <property type="match status" value="1"/>
</dbReference>
<evidence type="ECO:0000256" key="5">
    <source>
        <dbReference type="ARBA" id="ARBA00023134"/>
    </source>
</evidence>
<dbReference type="Pfam" id="PF06421">
    <property type="entry name" value="LepA_C"/>
    <property type="match status" value="1"/>
</dbReference>
<evidence type="ECO:0000313" key="9">
    <source>
        <dbReference type="EMBL" id="MEL3974173.1"/>
    </source>
</evidence>
<evidence type="ECO:0000256" key="2">
    <source>
        <dbReference type="ARBA" id="ARBA00022741"/>
    </source>
</evidence>
<dbReference type="PANTHER" id="PTHR43512:SF4">
    <property type="entry name" value="TRANSLATION FACTOR GUF1 HOMOLOG, CHLOROPLASTIC"/>
    <property type="match status" value="1"/>
</dbReference>
<proteinExistence type="inferred from homology"/>
<accession>A0ABU9KDQ9</accession>
<keyword evidence="5 7" id="KW-0342">GTP-binding</keyword>
<dbReference type="HAMAP" id="MF_00071">
    <property type="entry name" value="LepA"/>
    <property type="match status" value="1"/>
</dbReference>
<dbReference type="RefSeq" id="WP_341985688.1">
    <property type="nucleotide sequence ID" value="NZ_JBBYAF010000044.1"/>
</dbReference>
<dbReference type="InterPro" id="IPR013842">
    <property type="entry name" value="LepA_CTD"/>
</dbReference>
<dbReference type="GO" id="GO:0016787">
    <property type="term" value="F:hydrolase activity"/>
    <property type="evidence" value="ECO:0007669"/>
    <property type="project" value="UniProtKB-KW"/>
</dbReference>
<dbReference type="CDD" id="cd03709">
    <property type="entry name" value="lepA_C"/>
    <property type="match status" value="1"/>
</dbReference>
<dbReference type="GO" id="GO:0003746">
    <property type="term" value="F:translation elongation factor activity"/>
    <property type="evidence" value="ECO:0007669"/>
    <property type="project" value="UniProtKB-KW"/>
</dbReference>
<dbReference type="Gene3D" id="3.40.50.300">
    <property type="entry name" value="P-loop containing nucleotide triphosphate hydrolases"/>
    <property type="match status" value="1"/>
</dbReference>
<keyword evidence="2 7" id="KW-0547">Nucleotide-binding</keyword>
<dbReference type="Pfam" id="PF03144">
    <property type="entry name" value="GTP_EFTU_D2"/>
    <property type="match status" value="1"/>
</dbReference>
<dbReference type="InterPro" id="IPR031157">
    <property type="entry name" value="G_TR_CS"/>
</dbReference>
<keyword evidence="4 7" id="KW-0648">Protein biosynthesis</keyword>
<dbReference type="Pfam" id="PF00679">
    <property type="entry name" value="EFG_C"/>
    <property type="match status" value="1"/>
</dbReference>
<dbReference type="InterPro" id="IPR000640">
    <property type="entry name" value="EFG_V-like"/>
</dbReference>
<dbReference type="EC" id="3.6.5.n1" evidence="7"/>
<dbReference type="CDD" id="cd16260">
    <property type="entry name" value="EF4_III"/>
    <property type="match status" value="1"/>
</dbReference>
<comment type="function">
    <text evidence="7">Required for accurate and efficient protein synthesis under certain stress conditions. May act as a fidelity factor of the translation reaction, by catalyzing a one-codon backward translocation of tRNAs on improperly translocated ribosomes. Back-translocation proceeds from a post-translocation (POST) complex to a pre-translocation (PRE) complex, thus giving elongation factor G a second chance to translocate the tRNAs correctly. Binds to ribosomes in a GTP-dependent manner.</text>
</comment>
<feature type="binding site" evidence="7">
    <location>
        <begin position="23"/>
        <end position="28"/>
    </location>
    <ligand>
        <name>GTP</name>
        <dbReference type="ChEBI" id="CHEBI:37565"/>
    </ligand>
</feature>
<dbReference type="SUPFAM" id="SSF52540">
    <property type="entry name" value="P-loop containing nucleoside triphosphate hydrolases"/>
    <property type="match status" value="1"/>
</dbReference>
<feature type="binding site" evidence="7">
    <location>
        <begin position="140"/>
        <end position="143"/>
    </location>
    <ligand>
        <name>GTP</name>
        <dbReference type="ChEBI" id="CHEBI:37565"/>
    </ligand>
</feature>
<protein>
    <recommendedName>
        <fullName evidence="7">Elongation factor 4</fullName>
        <shortName evidence="7">EF-4</shortName>
        <ecNumber evidence="7">3.6.5.n1</ecNumber>
    </recommendedName>
    <alternativeName>
        <fullName evidence="7">Ribosomal back-translocase LepA</fullName>
    </alternativeName>
</protein>
<feature type="domain" description="Tr-type G" evidence="8">
    <location>
        <begin position="11"/>
        <end position="193"/>
    </location>
</feature>
<dbReference type="PROSITE" id="PS51722">
    <property type="entry name" value="G_TR_2"/>
    <property type="match status" value="1"/>
</dbReference>
<dbReference type="InterPro" id="IPR038363">
    <property type="entry name" value="LepA_C_sf"/>
</dbReference>
<reference evidence="9 10" key="1">
    <citation type="submission" date="2024-04" db="EMBL/GenBank/DDBJ databases">
        <title>Bacillus oryzaecorticis sp. nov., a moderately halophilic bacterium isolated from rice husks.</title>
        <authorList>
            <person name="Zhu H.-S."/>
        </authorList>
    </citation>
    <scope>NUCLEOTIDE SEQUENCE [LARGE SCALE GENOMIC DNA]</scope>
    <source>
        <strain evidence="9 10">ZC255</strain>
    </source>
</reference>
<dbReference type="NCBIfam" id="TIGR01393">
    <property type="entry name" value="lepA"/>
    <property type="match status" value="1"/>
</dbReference>
<keyword evidence="3 7" id="KW-0378">Hydrolase</keyword>
<dbReference type="InterPro" id="IPR009000">
    <property type="entry name" value="Transl_B-barrel_sf"/>
</dbReference>
<comment type="catalytic activity">
    <reaction evidence="7">
        <text>GTP + H2O = GDP + phosphate + H(+)</text>
        <dbReference type="Rhea" id="RHEA:19669"/>
        <dbReference type="ChEBI" id="CHEBI:15377"/>
        <dbReference type="ChEBI" id="CHEBI:15378"/>
        <dbReference type="ChEBI" id="CHEBI:37565"/>
        <dbReference type="ChEBI" id="CHEBI:43474"/>
        <dbReference type="ChEBI" id="CHEBI:58189"/>
        <dbReference type="EC" id="3.6.5.n1"/>
    </reaction>
</comment>
<dbReference type="NCBIfam" id="TIGR00231">
    <property type="entry name" value="small_GTP"/>
    <property type="match status" value="1"/>
</dbReference>
<dbReference type="InterPro" id="IPR006297">
    <property type="entry name" value="EF-4"/>
</dbReference>
<dbReference type="InterPro" id="IPR000795">
    <property type="entry name" value="T_Tr_GTP-bd_dom"/>
</dbReference>
<dbReference type="CDD" id="cd01890">
    <property type="entry name" value="LepA"/>
    <property type="match status" value="1"/>
</dbReference>
<dbReference type="SUPFAM" id="SSF54980">
    <property type="entry name" value="EF-G C-terminal domain-like"/>
    <property type="match status" value="2"/>
</dbReference>
<dbReference type="PANTHER" id="PTHR43512">
    <property type="entry name" value="TRANSLATION FACTOR GUF1-RELATED"/>
    <property type="match status" value="1"/>
</dbReference>
<gene>
    <name evidence="7 9" type="primary">lepA</name>
    <name evidence="9" type="ORF">AAEO50_17955</name>
</gene>
<dbReference type="SUPFAM" id="SSF50447">
    <property type="entry name" value="Translation proteins"/>
    <property type="match status" value="1"/>
</dbReference>
<keyword evidence="7" id="KW-1003">Cell membrane</keyword>
<evidence type="ECO:0000256" key="1">
    <source>
        <dbReference type="ARBA" id="ARBA00005454"/>
    </source>
</evidence>
<dbReference type="InterPro" id="IPR004161">
    <property type="entry name" value="EFTu-like_2"/>
</dbReference>
<evidence type="ECO:0000256" key="7">
    <source>
        <dbReference type="HAMAP-Rule" id="MF_00071"/>
    </source>
</evidence>
<dbReference type="InterPro" id="IPR027417">
    <property type="entry name" value="P-loop_NTPase"/>
</dbReference>
<evidence type="ECO:0000256" key="3">
    <source>
        <dbReference type="ARBA" id="ARBA00022801"/>
    </source>
</evidence>
<keyword evidence="9" id="KW-0251">Elongation factor</keyword>
<sequence length="610" mass="68438">MNREEKLKRQSKIRNFSIIAHIDHGKSTLADRILEKTKALTAREMKEQLLDSMDLERERGITIKLNSVQLKYQAKDGEEYIFHLIDTPGHVDFTYEVSRSLAACEGAVLVVDAAQGIEAQTLANVYLALDNDLEILPVINKIDLPAADPERVRQEVEDVIGLDASEAVLASAKAGIGIEEILEQVVEKVPAPQGDPDAPLKALIFDSLYDAYRGVVAYIRVMEGSVKVGDKVRMMATGKEFEVTEVGVFTPKPTGLKELTVGDVGYLTAAIKNVGDTRVGDTITLAKNPATEALPGYRRLNPMVYCGLYPIDSNRYNDLREALEKLELNDSALQYEPETSQALGFGFRCGFLGLLHMEIIQERIEREFKIDLITTAPSVIYHVQLTDGEEVKVDNPSMMPDPQKIDFVEEPYVKATIMVPNDYVGAVMELCQGKRGNFIDMQYMDDTRVNIVYELPLAEIVYDFFDQLKSSTKGYASFDYELIGYKDSKLVKMDILLNSENVDALSFIVHRDFAYERGKIIVEKLKELIPRQHFEVPIQAAIGQKIVARSTIKAMRKNVLAKCYGGDISRKRKLLEKQKEGKKRMKSVGSVEVPQEAFMAVLKMDDSDKK</sequence>
<dbReference type="EMBL" id="JBBYAF010000044">
    <property type="protein sequence ID" value="MEL3974173.1"/>
    <property type="molecule type" value="Genomic_DNA"/>
</dbReference>
<dbReference type="Gene3D" id="3.30.70.870">
    <property type="entry name" value="Elongation Factor G (Translational Gtpase), domain 3"/>
    <property type="match status" value="1"/>
</dbReference>
<name>A0ABU9KDQ9_9BACI</name>
<dbReference type="PRINTS" id="PR00315">
    <property type="entry name" value="ELONGATNFCT"/>
</dbReference>
<comment type="subcellular location">
    <subcellularLocation>
        <location evidence="7">Cell membrane</location>
        <topology evidence="7">Peripheral membrane protein</topology>
        <orientation evidence="7">Cytoplasmic side</orientation>
    </subcellularLocation>
</comment>
<comment type="caution">
    <text evidence="9">The sequence shown here is derived from an EMBL/GenBank/DDBJ whole genome shotgun (WGS) entry which is preliminary data.</text>
</comment>
<dbReference type="Gene3D" id="2.40.30.10">
    <property type="entry name" value="Translation factors"/>
    <property type="match status" value="1"/>
</dbReference>
<keyword evidence="6 7" id="KW-0472">Membrane</keyword>
<evidence type="ECO:0000259" key="8">
    <source>
        <dbReference type="PROSITE" id="PS51722"/>
    </source>
</evidence>
<organism evidence="9 10">
    <name type="scientific">Rossellomorea oryzaecorticis</name>
    <dbReference type="NCBI Taxonomy" id="1396505"/>
    <lineage>
        <taxon>Bacteria</taxon>
        <taxon>Bacillati</taxon>
        <taxon>Bacillota</taxon>
        <taxon>Bacilli</taxon>
        <taxon>Bacillales</taxon>
        <taxon>Bacillaceae</taxon>
        <taxon>Rossellomorea</taxon>
    </lineage>
</organism>
<keyword evidence="10" id="KW-1185">Reference proteome</keyword>
<evidence type="ECO:0000313" key="10">
    <source>
        <dbReference type="Proteomes" id="UP001389717"/>
    </source>
</evidence>
<evidence type="ECO:0000256" key="4">
    <source>
        <dbReference type="ARBA" id="ARBA00022917"/>
    </source>
</evidence>
<dbReference type="Pfam" id="PF00009">
    <property type="entry name" value="GTP_EFTU"/>
    <property type="match status" value="1"/>
</dbReference>